<accession>A0A9P1N445</accession>
<evidence type="ECO:0000313" key="1">
    <source>
        <dbReference type="EMBL" id="CAI5447220.1"/>
    </source>
</evidence>
<dbReference type="AlphaFoldDB" id="A0A9P1N445"/>
<dbReference type="Proteomes" id="UP001152747">
    <property type="component" value="Unassembled WGS sequence"/>
</dbReference>
<protein>
    <submittedName>
        <fullName evidence="1">Uncharacterized protein</fullName>
    </submittedName>
</protein>
<name>A0A9P1N445_9PELO</name>
<comment type="caution">
    <text evidence="1">The sequence shown here is derived from an EMBL/GenBank/DDBJ whole genome shotgun (WGS) entry which is preliminary data.</text>
</comment>
<proteinExistence type="predicted"/>
<dbReference type="EMBL" id="CANHGI010000004">
    <property type="protein sequence ID" value="CAI5447220.1"/>
    <property type="molecule type" value="Genomic_DNA"/>
</dbReference>
<evidence type="ECO:0000313" key="2">
    <source>
        <dbReference type="Proteomes" id="UP001152747"/>
    </source>
</evidence>
<sequence length="216" mass="25683">MAEDNDEVPFDENDLDPDTLEINRLCSISTERRYKFDRIVKKKHKVKPINDASSTTQSKLIQMFPDHAKYIDLEMFRVLESRYLSGVMKKLAKTKGKEVPHTFYSVWNIKLKINPKEVIKQLRDLLIDPPSNFASATRRMECIEESPNMPKLRLLRLAQPHRLRLLAEYEDHPHFDLFIEHCLMEKQINKLNWSKSSFKQIREDFKIFSRAEFSRD</sequence>
<reference evidence="1" key="1">
    <citation type="submission" date="2022-11" db="EMBL/GenBank/DDBJ databases">
        <authorList>
            <person name="Kikuchi T."/>
        </authorList>
    </citation>
    <scope>NUCLEOTIDE SEQUENCE</scope>
    <source>
        <strain evidence="1">PS1010</strain>
    </source>
</reference>
<organism evidence="1 2">
    <name type="scientific">Caenorhabditis angaria</name>
    <dbReference type="NCBI Taxonomy" id="860376"/>
    <lineage>
        <taxon>Eukaryota</taxon>
        <taxon>Metazoa</taxon>
        <taxon>Ecdysozoa</taxon>
        <taxon>Nematoda</taxon>
        <taxon>Chromadorea</taxon>
        <taxon>Rhabditida</taxon>
        <taxon>Rhabditina</taxon>
        <taxon>Rhabditomorpha</taxon>
        <taxon>Rhabditoidea</taxon>
        <taxon>Rhabditidae</taxon>
        <taxon>Peloderinae</taxon>
        <taxon>Caenorhabditis</taxon>
    </lineage>
</organism>
<keyword evidence="2" id="KW-1185">Reference proteome</keyword>
<gene>
    <name evidence="1" type="ORF">CAMP_LOCUS9857</name>
</gene>